<evidence type="ECO:0000313" key="1">
    <source>
        <dbReference type="EMBL" id="KAI4376993.1"/>
    </source>
</evidence>
<sequence length="346" mass="39530">MKGRGVIEIIKLEEDDDGFLGDAEGHHQQPSSSTPRPIEGLHESGPPPFLLKTFEIVEDPSTDPVVSWSRARNSFIIWDVHGFSSTLLPRYFKHDNFSSFIRQLNTYGFRKVDPDRWEFANECFLGGQRHLLKLIKRRRNASPQNLTQQGGGSFLKIGQFGLEGSIEQLRRDRELLMSDIVKLRQQQQNSLDLIAEMEQRLERTSWKQQQMVAFLVKALKNPNFVELFIRRRELRGSDIGRKRRLMNSPSMENLQLEAGLDFPLEGDPEMETYISAALENETSNQVFPTLDPKISTGDEDDGDWEELLGEDVDVADEEAEVEDLVAVVPDELSDLMDPMGYIKPNP</sequence>
<keyword evidence="2" id="KW-1185">Reference proteome</keyword>
<organism evidence="1 2">
    <name type="scientific">Melastoma candidum</name>
    <dbReference type="NCBI Taxonomy" id="119954"/>
    <lineage>
        <taxon>Eukaryota</taxon>
        <taxon>Viridiplantae</taxon>
        <taxon>Streptophyta</taxon>
        <taxon>Embryophyta</taxon>
        <taxon>Tracheophyta</taxon>
        <taxon>Spermatophyta</taxon>
        <taxon>Magnoliopsida</taxon>
        <taxon>eudicotyledons</taxon>
        <taxon>Gunneridae</taxon>
        <taxon>Pentapetalae</taxon>
        <taxon>rosids</taxon>
        <taxon>malvids</taxon>
        <taxon>Myrtales</taxon>
        <taxon>Melastomataceae</taxon>
        <taxon>Melastomatoideae</taxon>
        <taxon>Melastomateae</taxon>
        <taxon>Melastoma</taxon>
    </lineage>
</organism>
<comment type="caution">
    <text evidence="1">The sequence shown here is derived from an EMBL/GenBank/DDBJ whole genome shotgun (WGS) entry which is preliminary data.</text>
</comment>
<dbReference type="Proteomes" id="UP001057402">
    <property type="component" value="Chromosome 4"/>
</dbReference>
<evidence type="ECO:0000313" key="2">
    <source>
        <dbReference type="Proteomes" id="UP001057402"/>
    </source>
</evidence>
<protein>
    <submittedName>
        <fullName evidence="1">Uncharacterized protein</fullName>
    </submittedName>
</protein>
<name>A0ACB9RDJ0_9MYRT</name>
<dbReference type="EMBL" id="CM042883">
    <property type="protein sequence ID" value="KAI4376993.1"/>
    <property type="molecule type" value="Genomic_DNA"/>
</dbReference>
<proteinExistence type="predicted"/>
<reference evidence="2" key="1">
    <citation type="journal article" date="2023" name="Front. Plant Sci.">
        <title>Chromosomal-level genome assembly of Melastoma candidum provides insights into trichome evolution.</title>
        <authorList>
            <person name="Zhong Y."/>
            <person name="Wu W."/>
            <person name="Sun C."/>
            <person name="Zou P."/>
            <person name="Liu Y."/>
            <person name="Dai S."/>
            <person name="Zhou R."/>
        </authorList>
    </citation>
    <scope>NUCLEOTIDE SEQUENCE [LARGE SCALE GENOMIC DNA]</scope>
</reference>
<accession>A0ACB9RDJ0</accession>
<gene>
    <name evidence="1" type="ORF">MLD38_014692</name>
</gene>